<dbReference type="SMART" id="SM00406">
    <property type="entry name" value="IGv"/>
    <property type="match status" value="2"/>
</dbReference>
<keyword evidence="2 6" id="KW-0812">Transmembrane</keyword>
<evidence type="ECO:0000256" key="3">
    <source>
        <dbReference type="ARBA" id="ARBA00022989"/>
    </source>
</evidence>
<evidence type="ECO:0000256" key="2">
    <source>
        <dbReference type="ARBA" id="ARBA00022692"/>
    </source>
</evidence>
<reference evidence="9" key="1">
    <citation type="submission" date="2018-11" db="EMBL/GenBank/DDBJ databases">
        <authorList>
            <person name="Alioto T."/>
            <person name="Alioto T."/>
        </authorList>
    </citation>
    <scope>NUCLEOTIDE SEQUENCE</scope>
</reference>
<dbReference type="InterPro" id="IPR007110">
    <property type="entry name" value="Ig-like_dom"/>
</dbReference>
<feature type="domain" description="Ig-like" evidence="7">
    <location>
        <begin position="1"/>
        <end position="105"/>
    </location>
</feature>
<dbReference type="CDD" id="cd00063">
    <property type="entry name" value="FN3"/>
    <property type="match status" value="2"/>
</dbReference>
<evidence type="ECO:0000256" key="1">
    <source>
        <dbReference type="ARBA" id="ARBA00004167"/>
    </source>
</evidence>
<dbReference type="GO" id="GO:0016020">
    <property type="term" value="C:membrane"/>
    <property type="evidence" value="ECO:0007669"/>
    <property type="project" value="UniProtKB-SubCell"/>
</dbReference>
<dbReference type="Pfam" id="PF07686">
    <property type="entry name" value="V-set"/>
    <property type="match status" value="2"/>
</dbReference>
<dbReference type="InterPro" id="IPR003598">
    <property type="entry name" value="Ig_sub2"/>
</dbReference>
<dbReference type="Gene3D" id="2.60.40.10">
    <property type="entry name" value="Immunoglobulins"/>
    <property type="match status" value="8"/>
</dbReference>
<feature type="domain" description="Ig-like" evidence="7">
    <location>
        <begin position="642"/>
        <end position="766"/>
    </location>
</feature>
<dbReference type="SMART" id="SM00060">
    <property type="entry name" value="FN3"/>
    <property type="match status" value="2"/>
</dbReference>
<evidence type="ECO:0000313" key="10">
    <source>
        <dbReference type="Proteomes" id="UP000596742"/>
    </source>
</evidence>
<protein>
    <submittedName>
        <fullName evidence="9">Uncharacterized protein</fullName>
    </submittedName>
</protein>
<dbReference type="PROSITE" id="PS50853">
    <property type="entry name" value="FN3"/>
    <property type="match status" value="2"/>
</dbReference>
<evidence type="ECO:0000256" key="6">
    <source>
        <dbReference type="SAM" id="Phobius"/>
    </source>
</evidence>
<dbReference type="PANTHER" id="PTHR23278:SF19">
    <property type="entry name" value="OBSCURIN"/>
    <property type="match status" value="1"/>
</dbReference>
<evidence type="ECO:0000313" key="9">
    <source>
        <dbReference type="EMBL" id="VDI43790.1"/>
    </source>
</evidence>
<dbReference type="InterPro" id="IPR003599">
    <property type="entry name" value="Ig_sub"/>
</dbReference>
<evidence type="ECO:0000256" key="4">
    <source>
        <dbReference type="ARBA" id="ARBA00023136"/>
    </source>
</evidence>
<dbReference type="Pfam" id="PF00041">
    <property type="entry name" value="fn3"/>
    <property type="match status" value="2"/>
</dbReference>
<dbReference type="InterPro" id="IPR013162">
    <property type="entry name" value="CD80_C2-set"/>
</dbReference>
<dbReference type="EMBL" id="UYJE01006193">
    <property type="protein sequence ID" value="VDI43790.1"/>
    <property type="molecule type" value="Genomic_DNA"/>
</dbReference>
<proteinExistence type="predicted"/>
<dbReference type="Proteomes" id="UP000596742">
    <property type="component" value="Unassembled WGS sequence"/>
</dbReference>
<dbReference type="SUPFAM" id="SSF49265">
    <property type="entry name" value="Fibronectin type III"/>
    <property type="match status" value="2"/>
</dbReference>
<dbReference type="SUPFAM" id="SSF48726">
    <property type="entry name" value="Immunoglobulin"/>
    <property type="match status" value="6"/>
</dbReference>
<feature type="transmembrane region" description="Helical" evidence="6">
    <location>
        <begin position="1194"/>
        <end position="1216"/>
    </location>
</feature>
<sequence>MARTALANGLIALKGSTVQLECPYTVTDVENLIWYRVDSKLTYSINSEINPHFVADLQKRLNITSNQTDGEYHLSISDIRKSDQGSYECSVSGTSKIYTEQLTVIVEPSSVSIENVLPGDKLQGTEGLDLIITCTAIGGQPQPDLKLIISGSTVATGKQSLQHTLSTISRSYDRKTITCFAGNEEISHYSLVDSAYVYLTLKPLLPIFLQKSIVIEEIVPLNVSCVSHGSRPAANFTWLIGQNKIDVTLKSYETRTLNSSTETYTVTSTLLFRVDRTYNGQYVTCEARNIVSGNVSSSKLLNIKYAPSVGVENKTFQQRDTVRKLQCSIQGNPSEYTNFKCLHKSLYGVQIRELTIGQNGILTLPEVPMELVYQDSGAYVCTVGNGILGTNGREKQTGYGFVKIQAQPVFVKSNVKKMTVMIGKNVDVNLYVLSEPKYAFIKWYSNNTLLSQSAKYSMLEKIMIVDDDFQGKIVQLDGYKLTLVINAVRIEDATFYRLLLSNGIGDIVEHIVFLEIGNIPQTPKNITVVSVGQTRLTIQWDPVDDEDFRLIYHIEHKLSISSMWIRKEINVRDIEIGNTKLLYKLVGLQTSTYYDVRIVAENSFNKSLPSAIITAKTLSKGIKTLGFMRENTDNAIQSASIPMVALGTSSTIITIVAWLVVALANGLSSLKGSTVQLECPETVPESRTLNWYFKSGSDVMLIVYSINSQINPRLQSQLHRRINITGNHTLGEYHLSIYELKESDAGIYECDITGTASVYRQQLTVIVKPLWPIFLQKSVSTEETVPLNVSCISHGSRPAANFTWFIGQTNMDVTINSTETKTLNLSTETFSVISTLSFNVDRTYNRQIVTCKASNIISSNVSTRTLLNIKYAPIVSVDNKPFLQTDKIRNVQCSIQGNPNEYTYFKCHHKSYYDVIIRELTIGPSGILALPEVLTEFAYQDRGIYTCAVGNEILGTNGQEIQTGYGFVEINAQAVFVNGNVQKMNGVFGRSVNINVYVYSEPKYTTTRWFKNTTLLKQSAKYSMTENLMIIYDDFHGKEVQLDWNKLTLIINELKFEDAAVYKLQLSNGIGNLVEHNLILEIGHIPQTPTNITIVSIGETSLTVQWVHVDEGKLHMLYHLEYKLSISSIWIHKEILTKEKGIKELLYILAGLQTSTYYDVRIFAENSFNKSLPSTVITTQNLSKENTANALQSAAVPIVALGASSTIFTIVAWLIVGKYHYCFE</sequence>
<accession>A0A8B6F5D4</accession>
<feature type="domain" description="Ig-like" evidence="7">
    <location>
        <begin position="772"/>
        <end position="862"/>
    </location>
</feature>
<dbReference type="CDD" id="cd00096">
    <property type="entry name" value="Ig"/>
    <property type="match status" value="2"/>
</dbReference>
<dbReference type="SMART" id="SM00409">
    <property type="entry name" value="IG"/>
    <property type="match status" value="5"/>
</dbReference>
<dbReference type="InterPro" id="IPR036179">
    <property type="entry name" value="Ig-like_dom_sf"/>
</dbReference>
<keyword evidence="3 6" id="KW-1133">Transmembrane helix</keyword>
<gene>
    <name evidence="9" type="ORF">MGAL_10B029865</name>
</gene>
<dbReference type="AlphaFoldDB" id="A0A8B6F5D4"/>
<dbReference type="PANTHER" id="PTHR23278">
    <property type="entry name" value="SIDESTEP PROTEIN"/>
    <property type="match status" value="1"/>
</dbReference>
<feature type="domain" description="Ig-like" evidence="7">
    <location>
        <begin position="203"/>
        <end position="302"/>
    </location>
</feature>
<dbReference type="OrthoDB" id="6114194at2759"/>
<dbReference type="SMART" id="SM00408">
    <property type="entry name" value="IGc2"/>
    <property type="match status" value="2"/>
</dbReference>
<keyword evidence="5" id="KW-1015">Disulfide bond</keyword>
<dbReference type="InterPro" id="IPR003961">
    <property type="entry name" value="FN3_dom"/>
</dbReference>
<feature type="domain" description="Fibronectin type-III" evidence="8">
    <location>
        <begin position="1088"/>
        <end position="1186"/>
    </location>
</feature>
<name>A0A8B6F5D4_MYTGA</name>
<comment type="caution">
    <text evidence="9">The sequence shown here is derived from an EMBL/GenBank/DDBJ whole genome shotgun (WGS) entry which is preliminary data.</text>
</comment>
<keyword evidence="10" id="KW-1185">Reference proteome</keyword>
<feature type="domain" description="Fibronectin type-III" evidence="8">
    <location>
        <begin position="522"/>
        <end position="620"/>
    </location>
</feature>
<keyword evidence="4 6" id="KW-0472">Membrane</keyword>
<evidence type="ECO:0000259" key="8">
    <source>
        <dbReference type="PROSITE" id="PS50853"/>
    </source>
</evidence>
<evidence type="ECO:0000256" key="5">
    <source>
        <dbReference type="ARBA" id="ARBA00023157"/>
    </source>
</evidence>
<dbReference type="Pfam" id="PF08205">
    <property type="entry name" value="C2-set_2"/>
    <property type="match status" value="2"/>
</dbReference>
<dbReference type="InterPro" id="IPR013106">
    <property type="entry name" value="Ig_V-set"/>
</dbReference>
<dbReference type="PROSITE" id="PS50835">
    <property type="entry name" value="IG_LIKE"/>
    <property type="match status" value="4"/>
</dbReference>
<dbReference type="InterPro" id="IPR036116">
    <property type="entry name" value="FN3_sf"/>
</dbReference>
<comment type="subcellular location">
    <subcellularLocation>
        <location evidence="1">Membrane</location>
        <topology evidence="1">Single-pass membrane protein</topology>
    </subcellularLocation>
</comment>
<organism evidence="9 10">
    <name type="scientific">Mytilus galloprovincialis</name>
    <name type="common">Mediterranean mussel</name>
    <dbReference type="NCBI Taxonomy" id="29158"/>
    <lineage>
        <taxon>Eukaryota</taxon>
        <taxon>Metazoa</taxon>
        <taxon>Spiralia</taxon>
        <taxon>Lophotrochozoa</taxon>
        <taxon>Mollusca</taxon>
        <taxon>Bivalvia</taxon>
        <taxon>Autobranchia</taxon>
        <taxon>Pteriomorphia</taxon>
        <taxon>Mytilida</taxon>
        <taxon>Mytiloidea</taxon>
        <taxon>Mytilidae</taxon>
        <taxon>Mytilinae</taxon>
        <taxon>Mytilus</taxon>
    </lineage>
</organism>
<dbReference type="InterPro" id="IPR013783">
    <property type="entry name" value="Ig-like_fold"/>
</dbReference>
<evidence type="ECO:0000259" key="7">
    <source>
        <dbReference type="PROSITE" id="PS50835"/>
    </source>
</evidence>